<dbReference type="EMBL" id="JBHUOK010000030">
    <property type="protein sequence ID" value="MFD2790065.1"/>
    <property type="molecule type" value="Genomic_DNA"/>
</dbReference>
<dbReference type="Pfam" id="PF03009">
    <property type="entry name" value="GDPD"/>
    <property type="match status" value="1"/>
</dbReference>
<keyword evidence="3" id="KW-1185">Reference proteome</keyword>
<accession>A0ABW5VFH7</accession>
<dbReference type="SUPFAM" id="SSF51695">
    <property type="entry name" value="PLC-like phosphodiesterases"/>
    <property type="match status" value="1"/>
</dbReference>
<dbReference type="RefSeq" id="WP_251805911.1">
    <property type="nucleotide sequence ID" value="NZ_CP166679.1"/>
</dbReference>
<dbReference type="PANTHER" id="PTHR46211:SF1">
    <property type="entry name" value="GLYCEROPHOSPHODIESTER PHOSPHODIESTERASE, CYTOPLASMIC"/>
    <property type="match status" value="1"/>
</dbReference>
<feature type="domain" description="GP-PDE" evidence="1">
    <location>
        <begin position="33"/>
        <end position="262"/>
    </location>
</feature>
<protein>
    <submittedName>
        <fullName evidence="2">Glycerophosphodiester phosphodiesterase family protein</fullName>
    </submittedName>
</protein>
<dbReference type="PROSITE" id="PS51704">
    <property type="entry name" value="GP_PDE"/>
    <property type="match status" value="1"/>
</dbReference>
<sequence>MISRFFTSKTIKIYGLFLVFVILFGSCAEKNYNPVIAHRGAWKMQEIPENSIAALKEAISLDCYGSEFDVHLTKDDIPVVNHDKDFLGIDIETSTYEELLAKQLPNGENIPTLKAYLEEGLKQKNTKLILEIKSAPSGKERTLLLTKLAVEMVHDLNGRSMVEYICFDYDAGILVSQLDPNAEVAYLNGDKTPAEVKKVGYTGLDYNYMVYKKNPTWIKEAQELGLTVNAWTVNKEEDVKELLEQKVDYITTNEPELVFEILNR</sequence>
<dbReference type="InterPro" id="IPR017946">
    <property type="entry name" value="PLC-like_Pdiesterase_TIM-brl"/>
</dbReference>
<evidence type="ECO:0000313" key="3">
    <source>
        <dbReference type="Proteomes" id="UP001597532"/>
    </source>
</evidence>
<dbReference type="InterPro" id="IPR030395">
    <property type="entry name" value="GP_PDE_dom"/>
</dbReference>
<dbReference type="PANTHER" id="PTHR46211">
    <property type="entry name" value="GLYCEROPHOSPHORYL DIESTER PHOSPHODIESTERASE"/>
    <property type="match status" value="1"/>
</dbReference>
<reference evidence="3" key="1">
    <citation type="journal article" date="2019" name="Int. J. Syst. Evol. Microbiol.">
        <title>The Global Catalogue of Microorganisms (GCM) 10K type strain sequencing project: providing services to taxonomists for standard genome sequencing and annotation.</title>
        <authorList>
            <consortium name="The Broad Institute Genomics Platform"/>
            <consortium name="The Broad Institute Genome Sequencing Center for Infectious Disease"/>
            <person name="Wu L."/>
            <person name="Ma J."/>
        </authorList>
    </citation>
    <scope>NUCLEOTIDE SEQUENCE [LARGE SCALE GENOMIC DNA]</scope>
    <source>
        <strain evidence="3">KCTC 52924</strain>
    </source>
</reference>
<proteinExistence type="predicted"/>
<dbReference type="Gene3D" id="3.20.20.190">
    <property type="entry name" value="Phosphatidylinositol (PI) phosphodiesterase"/>
    <property type="match status" value="1"/>
</dbReference>
<comment type="caution">
    <text evidence="2">The sequence shown here is derived from an EMBL/GenBank/DDBJ whole genome shotgun (WGS) entry which is preliminary data.</text>
</comment>
<dbReference type="PROSITE" id="PS51257">
    <property type="entry name" value="PROKAR_LIPOPROTEIN"/>
    <property type="match status" value="1"/>
</dbReference>
<gene>
    <name evidence="2" type="ORF">ACFS1K_09845</name>
</gene>
<organism evidence="2 3">
    <name type="scientific">Arenibacter antarcticus</name>
    <dbReference type="NCBI Taxonomy" id="2040469"/>
    <lineage>
        <taxon>Bacteria</taxon>
        <taxon>Pseudomonadati</taxon>
        <taxon>Bacteroidota</taxon>
        <taxon>Flavobacteriia</taxon>
        <taxon>Flavobacteriales</taxon>
        <taxon>Flavobacteriaceae</taxon>
        <taxon>Arenibacter</taxon>
    </lineage>
</organism>
<evidence type="ECO:0000259" key="1">
    <source>
        <dbReference type="PROSITE" id="PS51704"/>
    </source>
</evidence>
<evidence type="ECO:0000313" key="2">
    <source>
        <dbReference type="EMBL" id="MFD2790065.1"/>
    </source>
</evidence>
<dbReference type="Proteomes" id="UP001597532">
    <property type="component" value="Unassembled WGS sequence"/>
</dbReference>
<name>A0ABW5VFH7_9FLAO</name>